<dbReference type="RefSeq" id="WP_020580994.1">
    <property type="nucleotide sequence ID" value="NZ_JOJP01000001.1"/>
</dbReference>
<dbReference type="PANTHER" id="PTHR43669">
    <property type="entry name" value="5-KETO-D-GLUCONATE 5-REDUCTASE"/>
    <property type="match status" value="1"/>
</dbReference>
<gene>
    <name evidence="4" type="ORF">GV64_06535</name>
</gene>
<proteinExistence type="inferred from homology"/>
<accession>A0A081K8G0</accession>
<dbReference type="GO" id="GO:0016491">
    <property type="term" value="F:oxidoreductase activity"/>
    <property type="evidence" value="ECO:0007669"/>
    <property type="project" value="UniProtKB-KW"/>
</dbReference>
<comment type="similarity">
    <text evidence="1">Belongs to the short-chain dehydrogenases/reductases (SDR) family.</text>
</comment>
<dbReference type="PANTHER" id="PTHR43669:SF3">
    <property type="entry name" value="ALCOHOL DEHYDROGENASE, PUTATIVE (AFU_ORTHOLOGUE AFUA_3G03445)-RELATED"/>
    <property type="match status" value="1"/>
</dbReference>
<keyword evidence="2" id="KW-0560">Oxidoreductase</keyword>
<dbReference type="PRINTS" id="PR00081">
    <property type="entry name" value="GDHRDH"/>
</dbReference>
<dbReference type="AlphaFoldDB" id="A0A081K8G0"/>
<protein>
    <recommendedName>
        <fullName evidence="6">SDR family oxidoreductase</fullName>
    </recommendedName>
</protein>
<evidence type="ECO:0000256" key="3">
    <source>
        <dbReference type="SAM" id="MobiDB-lite"/>
    </source>
</evidence>
<evidence type="ECO:0000256" key="1">
    <source>
        <dbReference type="ARBA" id="ARBA00006484"/>
    </source>
</evidence>
<keyword evidence="5" id="KW-1185">Reference proteome</keyword>
<dbReference type="eggNOG" id="COG4221">
    <property type="taxonomic scope" value="Bacteria"/>
</dbReference>
<dbReference type="STRING" id="305900.GV64_06535"/>
<dbReference type="SUPFAM" id="SSF51735">
    <property type="entry name" value="NAD(P)-binding Rossmann-fold domains"/>
    <property type="match status" value="1"/>
</dbReference>
<dbReference type="InterPro" id="IPR002347">
    <property type="entry name" value="SDR_fam"/>
</dbReference>
<sequence length="292" mass="31708">MKNFQDKVAVITGGASGVGRALAFELAREGARVVISDIEVSALEQTIADIKAEGLECAGQIADVTNGDSMKALAASITEQLGAIHLVFANAGVGTGEGGMMWEYDLNDWEWGFRVNTWGLIHTINAFIPKLVEQNEEAHFVVTGSGNGAFLMMPNTPIYTATKAAVQAITENLHYQLQMSQSPVKVNALFPGPHVVNSGIFNSERNRPSDLPANPEKPGSGISSLDDMKAIMAQYQRELKTTEPEEVAAFALQELRKDTFWITPMSKKSEEAFKSRVNSILKRTTPLVPDVL</sequence>
<evidence type="ECO:0000313" key="4">
    <source>
        <dbReference type="EMBL" id="KEI70436.1"/>
    </source>
</evidence>
<dbReference type="Proteomes" id="UP000027997">
    <property type="component" value="Unassembled WGS sequence"/>
</dbReference>
<feature type="region of interest" description="Disordered" evidence="3">
    <location>
        <begin position="201"/>
        <end position="224"/>
    </location>
</feature>
<organism evidence="4 5">
    <name type="scientific">Endozoicomonas elysicola</name>
    <dbReference type="NCBI Taxonomy" id="305900"/>
    <lineage>
        <taxon>Bacteria</taxon>
        <taxon>Pseudomonadati</taxon>
        <taxon>Pseudomonadota</taxon>
        <taxon>Gammaproteobacteria</taxon>
        <taxon>Oceanospirillales</taxon>
        <taxon>Endozoicomonadaceae</taxon>
        <taxon>Endozoicomonas</taxon>
    </lineage>
</organism>
<dbReference type="EMBL" id="JOJP01000001">
    <property type="protein sequence ID" value="KEI70436.1"/>
    <property type="molecule type" value="Genomic_DNA"/>
</dbReference>
<dbReference type="CDD" id="cd05233">
    <property type="entry name" value="SDR_c"/>
    <property type="match status" value="1"/>
</dbReference>
<dbReference type="Pfam" id="PF00106">
    <property type="entry name" value="adh_short"/>
    <property type="match status" value="1"/>
</dbReference>
<dbReference type="Gene3D" id="3.40.50.720">
    <property type="entry name" value="NAD(P)-binding Rossmann-like Domain"/>
    <property type="match status" value="1"/>
</dbReference>
<evidence type="ECO:0008006" key="6">
    <source>
        <dbReference type="Google" id="ProtNLM"/>
    </source>
</evidence>
<evidence type="ECO:0000313" key="5">
    <source>
        <dbReference type="Proteomes" id="UP000027997"/>
    </source>
</evidence>
<dbReference type="InterPro" id="IPR036291">
    <property type="entry name" value="NAD(P)-bd_dom_sf"/>
</dbReference>
<comment type="caution">
    <text evidence="4">The sequence shown here is derived from an EMBL/GenBank/DDBJ whole genome shotgun (WGS) entry which is preliminary data.</text>
</comment>
<evidence type="ECO:0000256" key="2">
    <source>
        <dbReference type="ARBA" id="ARBA00023002"/>
    </source>
</evidence>
<name>A0A081K8G0_9GAMM</name>
<reference evidence="4 5" key="1">
    <citation type="submission" date="2014-06" db="EMBL/GenBank/DDBJ databases">
        <title>Whole Genome Sequences of Three Symbiotic Endozoicomonas Bacteria.</title>
        <authorList>
            <person name="Neave M.J."/>
            <person name="Apprill A."/>
            <person name="Voolstra C.R."/>
        </authorList>
    </citation>
    <scope>NUCLEOTIDE SEQUENCE [LARGE SCALE GENOMIC DNA]</scope>
    <source>
        <strain evidence="4 5">DSM 22380</strain>
    </source>
</reference>